<accession>W9ASM4</accession>
<comment type="similarity">
    <text evidence="1">Belongs to the short-chain dehydrogenases/reductases (SDR) family.</text>
</comment>
<reference evidence="4" key="1">
    <citation type="submission" date="2014-03" db="EMBL/GenBank/DDBJ databases">
        <title>Draft Genome Sequence of Mycobacterium cosmeticum DSM 44829.</title>
        <authorList>
            <person name="Croce O."/>
            <person name="Robert C."/>
            <person name="Raoult D."/>
            <person name="Drancourt M."/>
        </authorList>
    </citation>
    <scope>NUCLEOTIDE SEQUENCE [LARGE SCALE GENOMIC DNA]</scope>
    <source>
        <strain evidence="4">DSM 44829</strain>
    </source>
</reference>
<protein>
    <submittedName>
        <fullName evidence="4">Short-chain dehydrogenase/reductase SDR</fullName>
    </submittedName>
</protein>
<dbReference type="InterPro" id="IPR057326">
    <property type="entry name" value="KR_dom"/>
</dbReference>
<dbReference type="InterPro" id="IPR036291">
    <property type="entry name" value="NAD(P)-bd_dom_sf"/>
</dbReference>
<dbReference type="Pfam" id="PF00106">
    <property type="entry name" value="adh_short"/>
    <property type="match status" value="1"/>
</dbReference>
<dbReference type="PRINTS" id="PR00081">
    <property type="entry name" value="GDHRDH"/>
</dbReference>
<organism evidence="4 5">
    <name type="scientific">Mycolicibacterium cosmeticum</name>
    <dbReference type="NCBI Taxonomy" id="258533"/>
    <lineage>
        <taxon>Bacteria</taxon>
        <taxon>Bacillati</taxon>
        <taxon>Actinomycetota</taxon>
        <taxon>Actinomycetes</taxon>
        <taxon>Mycobacteriales</taxon>
        <taxon>Mycobacteriaceae</taxon>
        <taxon>Mycolicibacterium</taxon>
    </lineage>
</organism>
<evidence type="ECO:0000256" key="1">
    <source>
        <dbReference type="ARBA" id="ARBA00006484"/>
    </source>
</evidence>
<comment type="caution">
    <text evidence="4">The sequence shown here is derived from an EMBL/GenBank/DDBJ whole genome shotgun (WGS) entry which is preliminary data.</text>
</comment>
<dbReference type="eggNOG" id="COG0300">
    <property type="taxonomic scope" value="Bacteria"/>
</dbReference>
<dbReference type="STRING" id="258533.BN977_03609"/>
<dbReference type="Proteomes" id="UP000028870">
    <property type="component" value="Unassembled WGS sequence"/>
</dbReference>
<dbReference type="Gene3D" id="3.40.50.720">
    <property type="entry name" value="NAD(P)-binding Rossmann-like Domain"/>
    <property type="match status" value="1"/>
</dbReference>
<name>W9ASM4_MYCCO</name>
<dbReference type="PANTHER" id="PTHR43669">
    <property type="entry name" value="5-KETO-D-GLUCONATE 5-REDUCTASE"/>
    <property type="match status" value="1"/>
</dbReference>
<dbReference type="RefSeq" id="WP_051561614.1">
    <property type="nucleotide sequence ID" value="NZ_CCBB010000002.1"/>
</dbReference>
<sequence length="260" mass="26715">MKDTPAGWGEATRAPTSGPVVIFGGRSEIGLELAVRLASGNTVVLAARRADDLGEQVAALKAAGATAVVVREFDADDTAAHPALVAAIEAEVGPIGTAVLAFGVLGDQRRAEADPAHAVSVVHTDYVAQVSLLTVLASTMRARGSGRLVVFSSIAGARVRRANYVYGSAKAGLDGFASGLADALHGTGVHVLIVRPGFVIGHMTEGMEPAPLASTPGQVAEATARALARGKGAVWVPAAIRPLIFATRLVPQAIWRRLPR</sequence>
<dbReference type="EMBL" id="CCBB010000002">
    <property type="protein sequence ID" value="CDO08789.1"/>
    <property type="molecule type" value="Genomic_DNA"/>
</dbReference>
<feature type="domain" description="Ketoreductase" evidence="3">
    <location>
        <begin position="18"/>
        <end position="203"/>
    </location>
</feature>
<keyword evidence="2" id="KW-0560">Oxidoreductase</keyword>
<dbReference type="OrthoDB" id="5115951at2"/>
<dbReference type="PROSITE" id="PS00061">
    <property type="entry name" value="ADH_SHORT"/>
    <property type="match status" value="1"/>
</dbReference>
<dbReference type="AlphaFoldDB" id="W9ASM4"/>
<gene>
    <name evidence="4" type="ORF">BN977_03609</name>
</gene>
<dbReference type="PANTHER" id="PTHR43669:SF6">
    <property type="entry name" value="DECAPRENYLPHOSPHORYL-2-KETO-BETA-D-ERYTHRO-PENTOSE REDUCTASE"/>
    <property type="match status" value="1"/>
</dbReference>
<evidence type="ECO:0000313" key="5">
    <source>
        <dbReference type="Proteomes" id="UP000028870"/>
    </source>
</evidence>
<dbReference type="InterPro" id="IPR020904">
    <property type="entry name" value="Sc_DH/Rdtase_CS"/>
</dbReference>
<proteinExistence type="inferred from homology"/>
<dbReference type="SMART" id="SM00822">
    <property type="entry name" value="PKS_KR"/>
    <property type="match status" value="1"/>
</dbReference>
<dbReference type="GO" id="GO:0016491">
    <property type="term" value="F:oxidoreductase activity"/>
    <property type="evidence" value="ECO:0007669"/>
    <property type="project" value="UniProtKB-KW"/>
</dbReference>
<dbReference type="InterPro" id="IPR002347">
    <property type="entry name" value="SDR_fam"/>
</dbReference>
<evidence type="ECO:0000256" key="2">
    <source>
        <dbReference type="ARBA" id="ARBA00023002"/>
    </source>
</evidence>
<evidence type="ECO:0000313" key="4">
    <source>
        <dbReference type="EMBL" id="CDO08789.1"/>
    </source>
</evidence>
<reference evidence="4" key="2">
    <citation type="submission" date="2014-03" db="EMBL/GenBank/DDBJ databases">
        <authorList>
            <person name="Urmite Genomes"/>
        </authorList>
    </citation>
    <scope>NUCLEOTIDE SEQUENCE</scope>
    <source>
        <strain evidence="4">DSM 44829</strain>
    </source>
</reference>
<dbReference type="SUPFAM" id="SSF51735">
    <property type="entry name" value="NAD(P)-binding Rossmann-fold domains"/>
    <property type="match status" value="1"/>
</dbReference>
<keyword evidence="5" id="KW-1185">Reference proteome</keyword>
<evidence type="ECO:0000259" key="3">
    <source>
        <dbReference type="SMART" id="SM00822"/>
    </source>
</evidence>